<proteinExistence type="predicted"/>
<evidence type="ECO:0000256" key="2">
    <source>
        <dbReference type="SAM" id="Phobius"/>
    </source>
</evidence>
<protein>
    <submittedName>
        <fullName evidence="3">Uncharacterized protein</fullName>
    </submittedName>
</protein>
<evidence type="ECO:0000313" key="4">
    <source>
        <dbReference type="Proteomes" id="UP000321805"/>
    </source>
</evidence>
<keyword evidence="4" id="KW-1185">Reference proteome</keyword>
<dbReference type="OrthoDB" id="5243917at2"/>
<dbReference type="AlphaFoldDB" id="A0A5B8U9F7"/>
<keyword evidence="2" id="KW-1133">Transmembrane helix</keyword>
<dbReference type="RefSeq" id="WP_146922151.1">
    <property type="nucleotide sequence ID" value="NZ_CP042430.1"/>
</dbReference>
<feature type="region of interest" description="Disordered" evidence="1">
    <location>
        <begin position="143"/>
        <end position="169"/>
    </location>
</feature>
<evidence type="ECO:0000313" key="3">
    <source>
        <dbReference type="EMBL" id="QEC49786.1"/>
    </source>
</evidence>
<organism evidence="3 4">
    <name type="scientific">Baekduia soli</name>
    <dbReference type="NCBI Taxonomy" id="496014"/>
    <lineage>
        <taxon>Bacteria</taxon>
        <taxon>Bacillati</taxon>
        <taxon>Actinomycetota</taxon>
        <taxon>Thermoleophilia</taxon>
        <taxon>Solirubrobacterales</taxon>
        <taxon>Baekduiaceae</taxon>
        <taxon>Baekduia</taxon>
    </lineage>
</organism>
<keyword evidence="2" id="KW-0472">Membrane</keyword>
<accession>A0A5B8U9F7</accession>
<sequence>MTDLFTVLAEGDEPLALTRGLWARRLVMTLLLVVAVLALADVFGQRASRSAAQGSAASIAVQAPRVLRGGLLFQGRLVLHATRAVAHPRLVLDRGWFEGIQLSSISPDPASEAPRGDRVVLSYPALAAGAQMTIWFQGQVDPTSTGRRPWAPSSTTPSARWPGSTATSR</sequence>
<name>A0A5B8U9F7_9ACTN</name>
<dbReference type="Proteomes" id="UP000321805">
    <property type="component" value="Chromosome"/>
</dbReference>
<keyword evidence="2" id="KW-0812">Transmembrane</keyword>
<evidence type="ECO:0000256" key="1">
    <source>
        <dbReference type="SAM" id="MobiDB-lite"/>
    </source>
</evidence>
<reference evidence="3 4" key="1">
    <citation type="journal article" date="2018" name="J. Microbiol.">
        <title>Baekduia soli gen. nov., sp. nov., a novel bacterium isolated from the soil of Baekdu Mountain and proposal of a novel family name, Baekduiaceae fam. nov.</title>
        <authorList>
            <person name="An D.S."/>
            <person name="Siddiqi M.Z."/>
            <person name="Kim K.H."/>
            <person name="Yu H.S."/>
            <person name="Im W.T."/>
        </authorList>
    </citation>
    <scope>NUCLEOTIDE SEQUENCE [LARGE SCALE GENOMIC DNA]</scope>
    <source>
        <strain evidence="3 4">BR7-21</strain>
    </source>
</reference>
<gene>
    <name evidence="3" type="ORF">FSW04_20900</name>
</gene>
<dbReference type="EMBL" id="CP042430">
    <property type="protein sequence ID" value="QEC49786.1"/>
    <property type="molecule type" value="Genomic_DNA"/>
</dbReference>
<feature type="transmembrane region" description="Helical" evidence="2">
    <location>
        <begin position="22"/>
        <end position="43"/>
    </location>
</feature>
<dbReference type="KEGG" id="bsol:FSW04_20900"/>